<dbReference type="PROSITE" id="PS00227">
    <property type="entry name" value="TUBULIN"/>
    <property type="match status" value="1"/>
</dbReference>
<feature type="compositionally biased region" description="Acidic residues" evidence="4">
    <location>
        <begin position="502"/>
        <end position="514"/>
    </location>
</feature>
<dbReference type="InterPro" id="IPR017975">
    <property type="entry name" value="Tubulin_CS"/>
</dbReference>
<organism evidence="8 9">
    <name type="scientific">Discostella pseudostelligera</name>
    <dbReference type="NCBI Taxonomy" id="259834"/>
    <lineage>
        <taxon>Eukaryota</taxon>
        <taxon>Sar</taxon>
        <taxon>Stramenopiles</taxon>
        <taxon>Ochrophyta</taxon>
        <taxon>Bacillariophyta</taxon>
        <taxon>Coscinodiscophyceae</taxon>
        <taxon>Thalassiosirophycidae</taxon>
        <taxon>Stephanodiscales</taxon>
        <taxon>Stephanodiscaceae</taxon>
        <taxon>Discostella</taxon>
    </lineage>
</organism>
<evidence type="ECO:0000256" key="4">
    <source>
        <dbReference type="SAM" id="MobiDB-lite"/>
    </source>
</evidence>
<dbReference type="Proteomes" id="UP001530293">
    <property type="component" value="Unassembled WGS sequence"/>
</dbReference>
<reference evidence="8 9" key="1">
    <citation type="submission" date="2024-10" db="EMBL/GenBank/DDBJ databases">
        <title>Updated reference genomes for cyclostephanoid diatoms.</title>
        <authorList>
            <person name="Roberts W.R."/>
            <person name="Alverson A.J."/>
        </authorList>
    </citation>
    <scope>NUCLEOTIDE SEQUENCE [LARGE SCALE GENOMIC DNA]</scope>
    <source>
        <strain evidence="8 9">AJA232-27</strain>
    </source>
</reference>
<dbReference type="Gene3D" id="3.30.1330.20">
    <property type="entry name" value="Tubulin/FtsZ, C-terminal domain"/>
    <property type="match status" value="1"/>
</dbReference>
<keyword evidence="3" id="KW-0342">GTP-binding</keyword>
<evidence type="ECO:0000256" key="5">
    <source>
        <dbReference type="SAM" id="SignalP"/>
    </source>
</evidence>
<protein>
    <recommendedName>
        <fullName evidence="10">Plastid division protein FtsZ</fullName>
    </recommendedName>
</protein>
<gene>
    <name evidence="8" type="ORF">ACHAWU_008040</name>
</gene>
<keyword evidence="5" id="KW-0732">Signal</keyword>
<comment type="similarity">
    <text evidence="1">Belongs to the FtsZ family.</text>
</comment>
<feature type="compositionally biased region" description="Polar residues" evidence="4">
    <location>
        <begin position="489"/>
        <end position="498"/>
    </location>
</feature>
<dbReference type="GO" id="GO:0005525">
    <property type="term" value="F:GTP binding"/>
    <property type="evidence" value="ECO:0007669"/>
    <property type="project" value="UniProtKB-KW"/>
</dbReference>
<comment type="caution">
    <text evidence="8">The sequence shown here is derived from an EMBL/GenBank/DDBJ whole genome shotgun (WGS) entry which is preliminary data.</text>
</comment>
<evidence type="ECO:0000256" key="1">
    <source>
        <dbReference type="ARBA" id="ARBA00009690"/>
    </source>
</evidence>
<dbReference type="Gene3D" id="3.40.50.1440">
    <property type="entry name" value="Tubulin/FtsZ, GTPase domain"/>
    <property type="match status" value="1"/>
</dbReference>
<dbReference type="SUPFAM" id="SSF52490">
    <property type="entry name" value="Tubulin nucleotide-binding domain-like"/>
    <property type="match status" value="1"/>
</dbReference>
<evidence type="ECO:0008006" key="10">
    <source>
        <dbReference type="Google" id="ProtNLM"/>
    </source>
</evidence>
<dbReference type="InterPro" id="IPR024757">
    <property type="entry name" value="FtsZ_C"/>
</dbReference>
<dbReference type="Pfam" id="PF00091">
    <property type="entry name" value="Tubulin"/>
    <property type="match status" value="1"/>
</dbReference>
<evidence type="ECO:0000313" key="8">
    <source>
        <dbReference type="EMBL" id="KAL3772018.1"/>
    </source>
</evidence>
<dbReference type="FunFam" id="3.40.50.1440:FF:000001">
    <property type="entry name" value="Cell division protein FtsZ"/>
    <property type="match status" value="1"/>
</dbReference>
<dbReference type="Pfam" id="PF12327">
    <property type="entry name" value="FtsZ_C"/>
    <property type="match status" value="1"/>
</dbReference>
<keyword evidence="9" id="KW-1185">Reference proteome</keyword>
<sequence>MPSKYAAAVLLAVLVESGCGDYRNGPPASVMAFAPPMPMPPPPTTTTPMMHHRRRNLLALSMLVPDTPKDADDDTHSINSSNLSFVTAVANGYTPERGSFVGITHRSSNSNSKTALMAAAIIPDGGLSPCIIKVIGVGGGGCNAVDRMLDTRVSGVDFWALNTDAQALGRSKAKGAKVLNIGTSATRGLGAGGNPDVGKLAAEESRAEIAAMVEGTDLCFVTSGMGGGTGSGAAPVVAEVSKEAGALTIGIVTKPFRFEGKRRMRQAIAAIERLKQHVDTVIVVSNDRLLDIIPEDTPMNRAFAVADDILRQGVVGISEIIVKPGLINVDFADVRSVMSDAGTALMGIGIGKGKTGAEDAARAAISSPLLDSSIDNAKGVVFNISGGEGLSLTDVNRAARLIYDSVEEDANVIFGALIDESLDDSISITVLATGFADVNKQNLEFLNDVVSGGMMMSNKEKSSGTSSKKRSVGTSSSGGGGVGSRSTVPSMSRRQQQPVYAAEEEMDDDEEDRDVFESSPLSNNNMSGGDVDRVPSFLRNLKRRQ</sequence>
<feature type="signal peptide" evidence="5">
    <location>
        <begin position="1"/>
        <end position="20"/>
    </location>
</feature>
<dbReference type="SUPFAM" id="SSF55307">
    <property type="entry name" value="Tubulin C-terminal domain-like"/>
    <property type="match status" value="1"/>
</dbReference>
<evidence type="ECO:0000256" key="2">
    <source>
        <dbReference type="ARBA" id="ARBA00022741"/>
    </source>
</evidence>
<dbReference type="PANTHER" id="PTHR30314:SF3">
    <property type="entry name" value="MITOCHONDRIAL DIVISION PROTEIN FSZA"/>
    <property type="match status" value="1"/>
</dbReference>
<evidence type="ECO:0000313" key="9">
    <source>
        <dbReference type="Proteomes" id="UP001530293"/>
    </source>
</evidence>
<dbReference type="InterPro" id="IPR045061">
    <property type="entry name" value="FtsZ/CetZ"/>
</dbReference>
<dbReference type="AlphaFoldDB" id="A0ABD3N7K6"/>
<keyword evidence="2" id="KW-0547">Nucleotide-binding</keyword>
<name>A0ABD3N7K6_9STRA</name>
<dbReference type="InterPro" id="IPR003008">
    <property type="entry name" value="Tubulin_FtsZ_GTPase"/>
</dbReference>
<feature type="chain" id="PRO_5044801341" description="Plastid division protein FtsZ" evidence="5">
    <location>
        <begin position="21"/>
        <end position="545"/>
    </location>
</feature>
<dbReference type="PROSITE" id="PS01135">
    <property type="entry name" value="FTSZ_2"/>
    <property type="match status" value="1"/>
</dbReference>
<feature type="region of interest" description="Disordered" evidence="4">
    <location>
        <begin position="456"/>
        <end position="545"/>
    </location>
</feature>
<feature type="domain" description="Tubulin/FtsZ GTPase" evidence="6">
    <location>
        <begin position="131"/>
        <end position="325"/>
    </location>
</feature>
<dbReference type="InterPro" id="IPR000158">
    <property type="entry name" value="Cell_div_FtsZ"/>
</dbReference>
<dbReference type="EMBL" id="JALLBG020000017">
    <property type="protein sequence ID" value="KAL3772018.1"/>
    <property type="molecule type" value="Genomic_DNA"/>
</dbReference>
<evidence type="ECO:0000256" key="3">
    <source>
        <dbReference type="ARBA" id="ARBA00023134"/>
    </source>
</evidence>
<dbReference type="PRINTS" id="PR00423">
    <property type="entry name" value="CELLDVISFTSZ"/>
</dbReference>
<accession>A0ABD3N7K6</accession>
<dbReference type="SMART" id="SM00864">
    <property type="entry name" value="Tubulin"/>
    <property type="match status" value="1"/>
</dbReference>
<dbReference type="HAMAP" id="MF_00909">
    <property type="entry name" value="FtsZ"/>
    <property type="match status" value="1"/>
</dbReference>
<dbReference type="InterPro" id="IPR037103">
    <property type="entry name" value="Tubulin/FtsZ-like_C"/>
</dbReference>
<proteinExistence type="inferred from homology"/>
<dbReference type="InterPro" id="IPR008280">
    <property type="entry name" value="Tub_FtsZ_C"/>
</dbReference>
<dbReference type="SMART" id="SM00865">
    <property type="entry name" value="Tubulin_C"/>
    <property type="match status" value="1"/>
</dbReference>
<evidence type="ECO:0000259" key="7">
    <source>
        <dbReference type="SMART" id="SM00865"/>
    </source>
</evidence>
<dbReference type="InterPro" id="IPR036525">
    <property type="entry name" value="Tubulin/FtsZ_GTPase_sf"/>
</dbReference>
<feature type="domain" description="Tubulin/FtsZ 2-layer sandwich" evidence="7">
    <location>
        <begin position="327"/>
        <end position="444"/>
    </location>
</feature>
<dbReference type="CDD" id="cd02201">
    <property type="entry name" value="FtsZ_type1"/>
    <property type="match status" value="1"/>
</dbReference>
<dbReference type="InterPro" id="IPR020805">
    <property type="entry name" value="Cell_div_FtsZ_CS"/>
</dbReference>
<evidence type="ECO:0000259" key="6">
    <source>
        <dbReference type="SMART" id="SM00864"/>
    </source>
</evidence>
<dbReference type="NCBIfam" id="TIGR00065">
    <property type="entry name" value="ftsZ"/>
    <property type="match status" value="1"/>
</dbReference>
<dbReference type="PANTHER" id="PTHR30314">
    <property type="entry name" value="CELL DIVISION PROTEIN FTSZ-RELATED"/>
    <property type="match status" value="1"/>
</dbReference>
<dbReference type="InterPro" id="IPR018316">
    <property type="entry name" value="Tubulin/FtsZ_2-layer-sand-dom"/>
</dbReference>